<evidence type="ECO:0000256" key="7">
    <source>
        <dbReference type="SAM" id="SignalP"/>
    </source>
</evidence>
<feature type="region of interest" description="Disordered" evidence="5">
    <location>
        <begin position="189"/>
        <end position="331"/>
    </location>
</feature>
<protein>
    <submittedName>
        <fullName evidence="8">PalI</fullName>
    </submittedName>
</protein>
<dbReference type="Proteomes" id="UP000554235">
    <property type="component" value="Unassembled WGS sequence"/>
</dbReference>
<dbReference type="GO" id="GO:0005886">
    <property type="term" value="C:plasma membrane"/>
    <property type="evidence" value="ECO:0007669"/>
    <property type="project" value="InterPro"/>
</dbReference>
<feature type="compositionally biased region" description="Low complexity" evidence="5">
    <location>
        <begin position="553"/>
        <end position="568"/>
    </location>
</feature>
<keyword evidence="9" id="KW-1185">Reference proteome</keyword>
<gene>
    <name evidence="8" type="ORF">FALBO_7071</name>
</gene>
<sequence>MLRPATPLTLVLFAAFALLLLAVLSTPIIEAIPLSDFDGIKYGVFGYCENGKGCSGIGIGYDTEKLVGDNAQAFDLPSGVRNTLSAILIVHPIAALITLILFIMAAVSHLHTPSHSTRYLLIVFIFLFIDFLVCLLAFLIDVLLFVPHLAWGSYLVLAATILVALSGLVTCAMRRTLISRKDRQRRIEENAEMSGENYYNRNGQSKPTDAAEISRQPTLPTVSGGNGVHDNLPSFATFEQKNKADQVSEENIPLTRRTTSNRSPVPPNEAASVGEVAAFNRSPQRQGSRDQFGNPIHDVPDPYASRRGPSPSMSTRGRGGGGSYRGGRGGYGRGGYDNYGAPMRGRGGYGPPGRGGYGPRGGRGGYGPPPRGAYGPGGMRGGRSPPPGYNNGPYDRRPSPAQAYGVYDNQPSDLSNGYNSTNPSMPSVNTAGYSAYTPDSALPRAESPPPLPGTEPATVGGRPIEMDASPAAQRQETGEYGQLRDSDADVAGMIGLQQGRIPQRHDTYMSDGSKYSTDEQYAPPTTAWNQGDGRNSPRAPSPLVMGQTSAELPGRNTPPGTQQTTGGNSNYYEDVDPRFASNTPPAANHLQPPPIEPIYEDVHANNPGARSPAESERSNFTSISQRGINPRWNPNPPPLPYQQGPPRRPANQQQQRQDLLLDNPDFQLPNSRNGRGPGMVPGSAYPPGGF</sequence>
<feature type="compositionally biased region" description="Polar residues" evidence="5">
    <location>
        <begin position="409"/>
        <end position="432"/>
    </location>
</feature>
<evidence type="ECO:0000256" key="5">
    <source>
        <dbReference type="SAM" id="MobiDB-lite"/>
    </source>
</evidence>
<feature type="compositionally biased region" description="Polar residues" evidence="5">
    <location>
        <begin position="281"/>
        <end position="291"/>
    </location>
</feature>
<keyword evidence="4 6" id="KW-0472">Membrane</keyword>
<feature type="chain" id="PRO_5034634158" evidence="7">
    <location>
        <begin position="26"/>
        <end position="690"/>
    </location>
</feature>
<dbReference type="InterPro" id="IPR051380">
    <property type="entry name" value="pH-response_reg_palI/RIM9"/>
</dbReference>
<feature type="transmembrane region" description="Helical" evidence="6">
    <location>
        <begin position="119"/>
        <end position="145"/>
    </location>
</feature>
<evidence type="ECO:0000256" key="3">
    <source>
        <dbReference type="ARBA" id="ARBA00022989"/>
    </source>
</evidence>
<evidence type="ECO:0000256" key="1">
    <source>
        <dbReference type="ARBA" id="ARBA00004141"/>
    </source>
</evidence>
<feature type="compositionally biased region" description="Polar residues" evidence="5">
    <location>
        <begin position="197"/>
        <end position="207"/>
    </location>
</feature>
<evidence type="ECO:0000256" key="6">
    <source>
        <dbReference type="SAM" id="Phobius"/>
    </source>
</evidence>
<feature type="transmembrane region" description="Helical" evidence="6">
    <location>
        <begin position="151"/>
        <end position="173"/>
    </location>
</feature>
<feature type="compositionally biased region" description="Gly residues" evidence="5">
    <location>
        <begin position="317"/>
        <end position="331"/>
    </location>
</feature>
<proteinExistence type="predicted"/>
<dbReference type="InterPro" id="IPR009571">
    <property type="entry name" value="SUR7/Rim9-like_fungi"/>
</dbReference>
<feature type="compositionally biased region" description="Gly residues" evidence="5">
    <location>
        <begin position="345"/>
        <end position="366"/>
    </location>
</feature>
<dbReference type="AlphaFoldDB" id="A0A8H4LDD3"/>
<evidence type="ECO:0000256" key="4">
    <source>
        <dbReference type="ARBA" id="ARBA00023136"/>
    </source>
</evidence>
<evidence type="ECO:0000256" key="2">
    <source>
        <dbReference type="ARBA" id="ARBA00022692"/>
    </source>
</evidence>
<accession>A0A8H4LDD3</accession>
<dbReference type="GO" id="GO:0032153">
    <property type="term" value="C:cell division site"/>
    <property type="evidence" value="ECO:0007669"/>
    <property type="project" value="TreeGrafter"/>
</dbReference>
<organism evidence="8 9">
    <name type="scientific">Fusarium albosuccineum</name>
    <dbReference type="NCBI Taxonomy" id="1237068"/>
    <lineage>
        <taxon>Eukaryota</taxon>
        <taxon>Fungi</taxon>
        <taxon>Dikarya</taxon>
        <taxon>Ascomycota</taxon>
        <taxon>Pezizomycotina</taxon>
        <taxon>Sordariomycetes</taxon>
        <taxon>Hypocreomycetidae</taxon>
        <taxon>Hypocreales</taxon>
        <taxon>Nectriaceae</taxon>
        <taxon>Fusarium</taxon>
        <taxon>Fusarium decemcellulare species complex</taxon>
    </lineage>
</organism>
<feature type="compositionally biased region" description="Polar residues" evidence="5">
    <location>
        <begin position="618"/>
        <end position="627"/>
    </location>
</feature>
<dbReference type="GO" id="GO:0035838">
    <property type="term" value="C:growing cell tip"/>
    <property type="evidence" value="ECO:0007669"/>
    <property type="project" value="TreeGrafter"/>
</dbReference>
<reference evidence="8 9" key="1">
    <citation type="submission" date="2020-01" db="EMBL/GenBank/DDBJ databases">
        <title>Identification and distribution of gene clusters putatively required for synthesis of sphingolipid metabolism inhibitors in phylogenetically diverse species of the filamentous fungus Fusarium.</title>
        <authorList>
            <person name="Kim H.-S."/>
            <person name="Busman M."/>
            <person name="Brown D.W."/>
            <person name="Divon H."/>
            <person name="Uhlig S."/>
            <person name="Proctor R.H."/>
        </authorList>
    </citation>
    <scope>NUCLEOTIDE SEQUENCE [LARGE SCALE GENOMIC DNA]</scope>
    <source>
        <strain evidence="8 9">NRRL 20459</strain>
    </source>
</reference>
<dbReference type="Pfam" id="PF06687">
    <property type="entry name" value="SUR7"/>
    <property type="match status" value="1"/>
</dbReference>
<evidence type="ECO:0000313" key="8">
    <source>
        <dbReference type="EMBL" id="KAF4466058.1"/>
    </source>
</evidence>
<keyword evidence="2 6" id="KW-0812">Transmembrane</keyword>
<dbReference type="PANTHER" id="PTHR28013">
    <property type="entry name" value="PROTEIN DCV1-RELATED"/>
    <property type="match status" value="1"/>
</dbReference>
<comment type="caution">
    <text evidence="8">The sequence shown here is derived from an EMBL/GenBank/DDBJ whole genome shotgun (WGS) entry which is preliminary data.</text>
</comment>
<dbReference type="PANTHER" id="PTHR28013:SF3">
    <property type="entry name" value="PROTEIN DCV1-RELATED"/>
    <property type="match status" value="1"/>
</dbReference>
<comment type="subcellular location">
    <subcellularLocation>
        <location evidence="1">Membrane</location>
        <topology evidence="1">Multi-pass membrane protein</topology>
    </subcellularLocation>
</comment>
<feature type="compositionally biased region" description="Low complexity" evidence="5">
    <location>
        <begin position="641"/>
        <end position="665"/>
    </location>
</feature>
<name>A0A8H4LDD3_9HYPO</name>
<feature type="transmembrane region" description="Helical" evidence="6">
    <location>
        <begin position="84"/>
        <end position="107"/>
    </location>
</feature>
<dbReference type="EMBL" id="JAADYS010000935">
    <property type="protein sequence ID" value="KAF4466058.1"/>
    <property type="molecule type" value="Genomic_DNA"/>
</dbReference>
<feature type="signal peptide" evidence="7">
    <location>
        <begin position="1"/>
        <end position="25"/>
    </location>
</feature>
<keyword evidence="3 6" id="KW-1133">Transmembrane helix</keyword>
<feature type="region of interest" description="Disordered" evidence="5">
    <location>
        <begin position="343"/>
        <end position="690"/>
    </location>
</feature>
<keyword evidence="7" id="KW-0732">Signal</keyword>
<feature type="compositionally biased region" description="Low complexity" evidence="5">
    <location>
        <begin position="305"/>
        <end position="316"/>
    </location>
</feature>
<evidence type="ECO:0000313" key="9">
    <source>
        <dbReference type="Proteomes" id="UP000554235"/>
    </source>
</evidence>
<dbReference type="OrthoDB" id="2354757at2759"/>